<reference evidence="1" key="1">
    <citation type="submission" date="2018-11" db="EMBL/GenBank/DDBJ databases">
        <authorList>
            <consortium name="Pathogen Informatics"/>
        </authorList>
    </citation>
    <scope>NUCLEOTIDE SEQUENCE</scope>
</reference>
<gene>
    <name evidence="1" type="ORF">PXEA_LOCUS29345</name>
</gene>
<comment type="caution">
    <text evidence="1">The sequence shown here is derived from an EMBL/GenBank/DDBJ whole genome shotgun (WGS) entry which is preliminary data.</text>
</comment>
<sequence length="86" mass="9550">MAAPTDNADYDAGDRFENVPSQLSAAGNYDNYYGTGLPTRCVLLSRPDNKTMLRQLGQPTSENICSTHIMVGQFNYHSFTTLNEIE</sequence>
<protein>
    <submittedName>
        <fullName evidence="1">Uncharacterized protein</fullName>
    </submittedName>
</protein>
<dbReference type="OrthoDB" id="10254377at2759"/>
<keyword evidence="2" id="KW-1185">Reference proteome</keyword>
<evidence type="ECO:0000313" key="1">
    <source>
        <dbReference type="EMBL" id="VEL35905.1"/>
    </source>
</evidence>
<accession>A0A448XGF9</accession>
<proteinExistence type="predicted"/>
<dbReference type="EMBL" id="CAAALY010250950">
    <property type="protein sequence ID" value="VEL35905.1"/>
    <property type="molecule type" value="Genomic_DNA"/>
</dbReference>
<dbReference type="AlphaFoldDB" id="A0A448XGF9"/>
<dbReference type="Proteomes" id="UP000784294">
    <property type="component" value="Unassembled WGS sequence"/>
</dbReference>
<name>A0A448XGF9_9PLAT</name>
<evidence type="ECO:0000313" key="2">
    <source>
        <dbReference type="Proteomes" id="UP000784294"/>
    </source>
</evidence>
<organism evidence="1 2">
    <name type="scientific">Protopolystoma xenopodis</name>
    <dbReference type="NCBI Taxonomy" id="117903"/>
    <lineage>
        <taxon>Eukaryota</taxon>
        <taxon>Metazoa</taxon>
        <taxon>Spiralia</taxon>
        <taxon>Lophotrochozoa</taxon>
        <taxon>Platyhelminthes</taxon>
        <taxon>Monogenea</taxon>
        <taxon>Polyopisthocotylea</taxon>
        <taxon>Polystomatidea</taxon>
        <taxon>Polystomatidae</taxon>
        <taxon>Protopolystoma</taxon>
    </lineage>
</organism>